<feature type="transmembrane region" description="Helical" evidence="19">
    <location>
        <begin position="179"/>
        <end position="201"/>
    </location>
</feature>
<keyword evidence="14" id="KW-0443">Lipid metabolism</keyword>
<evidence type="ECO:0000256" key="6">
    <source>
        <dbReference type="ARBA" id="ARBA00012487"/>
    </source>
</evidence>
<evidence type="ECO:0000256" key="10">
    <source>
        <dbReference type="ARBA" id="ARBA00022679"/>
    </source>
</evidence>
<evidence type="ECO:0000313" key="20">
    <source>
        <dbReference type="EMBL" id="KJF39230.1"/>
    </source>
</evidence>
<feature type="transmembrane region" description="Helical" evidence="19">
    <location>
        <begin position="77"/>
        <end position="95"/>
    </location>
</feature>
<comment type="pathway">
    <text evidence="4">Lipid metabolism.</text>
</comment>
<dbReference type="GO" id="GO:0016024">
    <property type="term" value="P:CDP-diacylglycerol biosynthetic process"/>
    <property type="evidence" value="ECO:0007669"/>
    <property type="project" value="UniProtKB-UniPathway"/>
</dbReference>
<evidence type="ECO:0000256" key="1">
    <source>
        <dbReference type="ARBA" id="ARBA00001698"/>
    </source>
</evidence>
<keyword evidence="15 19" id="KW-0472">Membrane</keyword>
<dbReference type="GeneID" id="42857598"/>
<evidence type="ECO:0000256" key="4">
    <source>
        <dbReference type="ARBA" id="ARBA00005189"/>
    </source>
</evidence>
<evidence type="ECO:0000256" key="15">
    <source>
        <dbReference type="ARBA" id="ARBA00023136"/>
    </source>
</evidence>
<accession>A0A0D8IX09</accession>
<evidence type="ECO:0000256" key="13">
    <source>
        <dbReference type="ARBA" id="ARBA00022989"/>
    </source>
</evidence>
<dbReference type="Proteomes" id="UP000032483">
    <property type="component" value="Unassembled WGS sequence"/>
</dbReference>
<feature type="transmembrane region" description="Helical" evidence="19">
    <location>
        <begin position="137"/>
        <end position="158"/>
    </location>
</feature>
<feature type="transmembrane region" description="Helical" evidence="19">
    <location>
        <begin position="268"/>
        <end position="286"/>
    </location>
</feature>
<keyword evidence="8" id="KW-1003">Cell membrane</keyword>
<dbReference type="EMBL" id="JXXK01000021">
    <property type="protein sequence ID" value="KJF39230.1"/>
    <property type="molecule type" value="Genomic_DNA"/>
</dbReference>
<evidence type="ECO:0000256" key="2">
    <source>
        <dbReference type="ARBA" id="ARBA00004651"/>
    </source>
</evidence>
<feature type="transmembrane region" description="Helical" evidence="19">
    <location>
        <begin position="12"/>
        <end position="39"/>
    </location>
</feature>
<dbReference type="EC" id="2.7.7.41" evidence="6 18"/>
<dbReference type="PANTHER" id="PTHR46382:SF1">
    <property type="entry name" value="PHOSPHATIDATE CYTIDYLYLTRANSFERASE"/>
    <property type="match status" value="1"/>
</dbReference>
<keyword evidence="12 18" id="KW-0548">Nucleotidyltransferase</keyword>
<dbReference type="PROSITE" id="PS01315">
    <property type="entry name" value="CDS"/>
    <property type="match status" value="1"/>
</dbReference>
<sequence>MKTRVITSAVGLVVLFAVMALFDTFVFNVVIAAICLLAIHEVFKAFRFEKAAYIYWGFVPYTLLVMFSDFHMVRICMLPASYIFALYLVLCVIGNSKSINYAKLGGMVLFSCIIMFCFYSLIYLKQLLPRETYGYDALYFIFLILGFAWGGDSAAYFAGRAFGKHKLAPVVSPNKTIEGAVGGVMGSMLLGVVVTACYTALHGQLVGVPLDTLGWRYYVVVVLLGGFGSLLGIVGDLFASVIKRQCGIKDYGTIFPGHGGIMDRFDSVLFIAPFVAMVVTAVFYYFTK</sequence>
<comment type="similarity">
    <text evidence="5 18">Belongs to the CDS family.</text>
</comment>
<evidence type="ECO:0000256" key="14">
    <source>
        <dbReference type="ARBA" id="ARBA00023098"/>
    </source>
</evidence>
<dbReference type="PATRIC" id="fig|1550024.3.peg.3101"/>
<protein>
    <recommendedName>
        <fullName evidence="7 18">Phosphatidate cytidylyltransferase</fullName>
        <ecNumber evidence="6 18">2.7.7.41</ecNumber>
    </recommendedName>
</protein>
<keyword evidence="9" id="KW-0444">Lipid biosynthesis</keyword>
<dbReference type="PANTHER" id="PTHR46382">
    <property type="entry name" value="PHOSPHATIDATE CYTIDYLYLTRANSFERASE"/>
    <property type="match status" value="1"/>
</dbReference>
<evidence type="ECO:0000256" key="9">
    <source>
        <dbReference type="ARBA" id="ARBA00022516"/>
    </source>
</evidence>
<evidence type="ECO:0000256" key="12">
    <source>
        <dbReference type="ARBA" id="ARBA00022695"/>
    </source>
</evidence>
<evidence type="ECO:0000256" key="8">
    <source>
        <dbReference type="ARBA" id="ARBA00022475"/>
    </source>
</evidence>
<dbReference type="InterPro" id="IPR000374">
    <property type="entry name" value="PC_trans"/>
</dbReference>
<feature type="transmembrane region" description="Helical" evidence="19">
    <location>
        <begin position="217"/>
        <end position="239"/>
    </location>
</feature>
<dbReference type="GO" id="GO:0005886">
    <property type="term" value="C:plasma membrane"/>
    <property type="evidence" value="ECO:0007669"/>
    <property type="project" value="UniProtKB-SubCell"/>
</dbReference>
<keyword evidence="13 19" id="KW-1133">Transmembrane helix</keyword>
<feature type="transmembrane region" description="Helical" evidence="19">
    <location>
        <begin position="107"/>
        <end position="125"/>
    </location>
</feature>
<keyword evidence="10 18" id="KW-0808">Transferase</keyword>
<keyword evidence="17" id="KW-1208">Phospholipid metabolism</keyword>
<comment type="pathway">
    <text evidence="3 18">Phospholipid metabolism; CDP-diacylglycerol biosynthesis; CDP-diacylglycerol from sn-glycerol 3-phosphate: step 3/3.</text>
</comment>
<evidence type="ECO:0000256" key="16">
    <source>
        <dbReference type="ARBA" id="ARBA00023209"/>
    </source>
</evidence>
<evidence type="ECO:0000256" key="3">
    <source>
        <dbReference type="ARBA" id="ARBA00005119"/>
    </source>
</evidence>
<proteinExistence type="inferred from homology"/>
<evidence type="ECO:0000256" key="19">
    <source>
        <dbReference type="SAM" id="Phobius"/>
    </source>
</evidence>
<dbReference type="GO" id="GO:0004605">
    <property type="term" value="F:phosphatidate cytidylyltransferase activity"/>
    <property type="evidence" value="ECO:0007669"/>
    <property type="project" value="UniProtKB-EC"/>
</dbReference>
<comment type="caution">
    <text evidence="20">The sequence shown here is derived from an EMBL/GenBank/DDBJ whole genome shotgun (WGS) entry which is preliminary data.</text>
</comment>
<evidence type="ECO:0000256" key="17">
    <source>
        <dbReference type="ARBA" id="ARBA00023264"/>
    </source>
</evidence>
<name>A0A0D8IX09_9FIRM</name>
<dbReference type="RefSeq" id="WP_050005910.1">
    <property type="nucleotide sequence ID" value="NZ_CAUBPW010000019.1"/>
</dbReference>
<keyword evidence="11 18" id="KW-0812">Transmembrane</keyword>
<comment type="subcellular location">
    <subcellularLocation>
        <location evidence="2">Cell membrane</location>
        <topology evidence="2">Multi-pass membrane protein</topology>
    </subcellularLocation>
</comment>
<organism evidence="20 21">
    <name type="scientific">Ruthenibacterium lactatiformans</name>
    <dbReference type="NCBI Taxonomy" id="1550024"/>
    <lineage>
        <taxon>Bacteria</taxon>
        <taxon>Bacillati</taxon>
        <taxon>Bacillota</taxon>
        <taxon>Clostridia</taxon>
        <taxon>Eubacteriales</taxon>
        <taxon>Oscillospiraceae</taxon>
        <taxon>Ruthenibacterium</taxon>
    </lineage>
</organism>
<dbReference type="AlphaFoldDB" id="A0A0D8IX09"/>
<comment type="catalytic activity">
    <reaction evidence="1 18">
        <text>a 1,2-diacyl-sn-glycero-3-phosphate + CTP + H(+) = a CDP-1,2-diacyl-sn-glycerol + diphosphate</text>
        <dbReference type="Rhea" id="RHEA:16229"/>
        <dbReference type="ChEBI" id="CHEBI:15378"/>
        <dbReference type="ChEBI" id="CHEBI:33019"/>
        <dbReference type="ChEBI" id="CHEBI:37563"/>
        <dbReference type="ChEBI" id="CHEBI:58332"/>
        <dbReference type="ChEBI" id="CHEBI:58608"/>
        <dbReference type="EC" id="2.7.7.41"/>
    </reaction>
</comment>
<reference evidence="20" key="1">
    <citation type="submission" date="2015-02" db="EMBL/GenBank/DDBJ databases">
        <title>A novel member of the family Ruminococcaceae isolated from human feces.</title>
        <authorList>
            <person name="Shkoporov A.N."/>
            <person name="Chaplin A.V."/>
            <person name="Motuzova O.V."/>
            <person name="Kafarskaia L.I."/>
            <person name="Khokhlova E.V."/>
            <person name="Efimov B.A."/>
        </authorList>
    </citation>
    <scope>NUCLEOTIDE SEQUENCE [LARGE SCALE GENOMIC DNA]</scope>
    <source>
        <strain evidence="20">585-1</strain>
    </source>
</reference>
<evidence type="ECO:0000256" key="11">
    <source>
        <dbReference type="ARBA" id="ARBA00022692"/>
    </source>
</evidence>
<dbReference type="Pfam" id="PF01148">
    <property type="entry name" value="CTP_transf_1"/>
    <property type="match status" value="1"/>
</dbReference>
<evidence type="ECO:0000256" key="18">
    <source>
        <dbReference type="RuleBase" id="RU003938"/>
    </source>
</evidence>
<gene>
    <name evidence="20" type="ORF">TQ39_13585</name>
</gene>
<dbReference type="UniPathway" id="UPA00557">
    <property type="reaction ID" value="UER00614"/>
</dbReference>
<evidence type="ECO:0000313" key="21">
    <source>
        <dbReference type="Proteomes" id="UP000032483"/>
    </source>
</evidence>
<evidence type="ECO:0000256" key="7">
    <source>
        <dbReference type="ARBA" id="ARBA00019373"/>
    </source>
</evidence>
<keyword evidence="21" id="KW-1185">Reference proteome</keyword>
<evidence type="ECO:0000256" key="5">
    <source>
        <dbReference type="ARBA" id="ARBA00010185"/>
    </source>
</evidence>
<keyword evidence="16" id="KW-0594">Phospholipid biosynthesis</keyword>